<evidence type="ECO:0000313" key="5">
    <source>
        <dbReference type="Proteomes" id="UP000256485"/>
    </source>
</evidence>
<dbReference type="GO" id="GO:0042602">
    <property type="term" value="F:riboflavin reductase (NADPH) activity"/>
    <property type="evidence" value="ECO:0007669"/>
    <property type="project" value="TreeGrafter"/>
</dbReference>
<gene>
    <name evidence="4" type="ORF">DFJ64_0967</name>
</gene>
<dbReference type="InterPro" id="IPR002563">
    <property type="entry name" value="Flavin_Rdtase-like_dom"/>
</dbReference>
<feature type="compositionally biased region" description="Low complexity" evidence="2">
    <location>
        <begin position="7"/>
        <end position="28"/>
    </location>
</feature>
<proteinExistence type="predicted"/>
<dbReference type="Proteomes" id="UP000256485">
    <property type="component" value="Unassembled WGS sequence"/>
</dbReference>
<dbReference type="Pfam" id="PF01613">
    <property type="entry name" value="Flavin_Reduct"/>
    <property type="match status" value="1"/>
</dbReference>
<dbReference type="Gene3D" id="2.30.110.10">
    <property type="entry name" value="Electron Transport, Fmn-binding Protein, Chain A"/>
    <property type="match status" value="1"/>
</dbReference>
<evidence type="ECO:0000259" key="3">
    <source>
        <dbReference type="SMART" id="SM00903"/>
    </source>
</evidence>
<sequence>MSTGADAASPRGASPRGASPRRASPRGPDAQASPTWQPVDEQSYRTALRRLASGVTVVTTRHGDVDHAMTASAVTSVSLRPPLVLVCVEKVARFHGAVLATGVWGVSILSADAARVASHLAHRGRPIHGQLDGADVHRGRTGVPLLGRSLAWLECRTWAVYDGGDHSIVVGEVVEARIRGEGGGPADEGQSGTGTSTSVSPLVYVNAAYHTVRRLGDLGD</sequence>
<feature type="domain" description="Flavin reductase like" evidence="3">
    <location>
        <begin position="48"/>
        <end position="211"/>
    </location>
</feature>
<keyword evidence="5" id="KW-1185">Reference proteome</keyword>
<accession>A0A3D9V2I1</accession>
<evidence type="ECO:0000313" key="4">
    <source>
        <dbReference type="EMBL" id="REF35586.1"/>
    </source>
</evidence>
<dbReference type="PANTHER" id="PTHR30466">
    <property type="entry name" value="FLAVIN REDUCTASE"/>
    <property type="match status" value="1"/>
</dbReference>
<reference evidence="4 5" key="1">
    <citation type="submission" date="2018-08" db="EMBL/GenBank/DDBJ databases">
        <title>Sequencing the genomes of 1000 actinobacteria strains.</title>
        <authorList>
            <person name="Klenk H.-P."/>
        </authorList>
    </citation>
    <scope>NUCLEOTIDE SEQUENCE [LARGE SCALE GENOMIC DNA]</scope>
    <source>
        <strain evidence="4 5">DSM 22891</strain>
    </source>
</reference>
<organism evidence="4 5">
    <name type="scientific">Thermasporomyces composti</name>
    <dbReference type="NCBI Taxonomy" id="696763"/>
    <lineage>
        <taxon>Bacteria</taxon>
        <taxon>Bacillati</taxon>
        <taxon>Actinomycetota</taxon>
        <taxon>Actinomycetes</taxon>
        <taxon>Propionibacteriales</taxon>
        <taxon>Nocardioidaceae</taxon>
        <taxon>Thermasporomyces</taxon>
    </lineage>
</organism>
<dbReference type="GO" id="GO:0010181">
    <property type="term" value="F:FMN binding"/>
    <property type="evidence" value="ECO:0007669"/>
    <property type="project" value="InterPro"/>
</dbReference>
<protein>
    <submittedName>
        <fullName evidence="4">Flavin reductase (DIM6/NTAB) family NADH-FMN oxidoreductase RutF</fullName>
    </submittedName>
</protein>
<keyword evidence="1" id="KW-0560">Oxidoreductase</keyword>
<dbReference type="PANTHER" id="PTHR30466:SF1">
    <property type="entry name" value="FMN REDUCTASE (NADH) RUTF"/>
    <property type="match status" value="1"/>
</dbReference>
<dbReference type="SUPFAM" id="SSF50475">
    <property type="entry name" value="FMN-binding split barrel"/>
    <property type="match status" value="1"/>
</dbReference>
<dbReference type="EMBL" id="QTUC01000001">
    <property type="protein sequence ID" value="REF35586.1"/>
    <property type="molecule type" value="Genomic_DNA"/>
</dbReference>
<name>A0A3D9V2I1_THECX</name>
<evidence type="ECO:0000256" key="1">
    <source>
        <dbReference type="ARBA" id="ARBA00023002"/>
    </source>
</evidence>
<evidence type="ECO:0000256" key="2">
    <source>
        <dbReference type="SAM" id="MobiDB-lite"/>
    </source>
</evidence>
<comment type="caution">
    <text evidence="4">The sequence shown here is derived from an EMBL/GenBank/DDBJ whole genome shotgun (WGS) entry which is preliminary data.</text>
</comment>
<dbReference type="RefSeq" id="WP_115851827.1">
    <property type="nucleotide sequence ID" value="NZ_QTUC01000001.1"/>
</dbReference>
<dbReference type="OrthoDB" id="9792858at2"/>
<feature type="region of interest" description="Disordered" evidence="2">
    <location>
        <begin position="1"/>
        <end position="40"/>
    </location>
</feature>
<dbReference type="AlphaFoldDB" id="A0A3D9V2I1"/>
<dbReference type="InterPro" id="IPR050268">
    <property type="entry name" value="NADH-dep_flavin_reductase"/>
</dbReference>
<dbReference type="SMART" id="SM00903">
    <property type="entry name" value="Flavin_Reduct"/>
    <property type="match status" value="1"/>
</dbReference>
<dbReference type="InterPro" id="IPR012349">
    <property type="entry name" value="Split_barrel_FMN-bd"/>
</dbReference>